<keyword evidence="6" id="KW-1015">Disulfide bond</keyword>
<dbReference type="Proteomes" id="UP001634007">
    <property type="component" value="Unassembled WGS sequence"/>
</dbReference>
<sequence>MASSLLAALLSFSTIAFLLSAITSQIDYSLGFQIQSTEALEWALEALPPDDELIGGEATGRRALLQCNSYISYGVLSANRIPCPPRSGRSYYTHNCYSAEGPVHPYSRSCSRITHCRR</sequence>
<dbReference type="InterPro" id="IPR008801">
    <property type="entry name" value="RALF"/>
</dbReference>
<dbReference type="AlphaFoldDB" id="A0ABD3KGS0"/>
<accession>A0ABD3KGS0</accession>
<evidence type="ECO:0000256" key="7">
    <source>
        <dbReference type="SAM" id="SignalP"/>
    </source>
</evidence>
<comment type="caution">
    <text evidence="8">The sequence shown here is derived from an EMBL/GenBank/DDBJ whole genome shotgun (WGS) entry which is preliminary data.</text>
</comment>
<keyword evidence="9" id="KW-1185">Reference proteome</keyword>
<evidence type="ECO:0000256" key="6">
    <source>
        <dbReference type="ARBA" id="ARBA00023157"/>
    </source>
</evidence>
<keyword evidence="4" id="KW-0372">Hormone</keyword>
<evidence type="ECO:0000256" key="5">
    <source>
        <dbReference type="ARBA" id="ARBA00022729"/>
    </source>
</evidence>
<evidence type="ECO:0000256" key="1">
    <source>
        <dbReference type="ARBA" id="ARBA00004613"/>
    </source>
</evidence>
<evidence type="ECO:0000256" key="4">
    <source>
        <dbReference type="ARBA" id="ARBA00022702"/>
    </source>
</evidence>
<dbReference type="PANTHER" id="PTHR33136">
    <property type="entry name" value="RAPID ALKALINIZATION FACTOR-LIKE"/>
    <property type="match status" value="1"/>
</dbReference>
<feature type="chain" id="PRO_5044876570" evidence="7">
    <location>
        <begin position="32"/>
        <end position="118"/>
    </location>
</feature>
<organism evidence="8 9">
    <name type="scientific">Eucalyptus globulus</name>
    <name type="common">Tasmanian blue gum</name>
    <dbReference type="NCBI Taxonomy" id="34317"/>
    <lineage>
        <taxon>Eukaryota</taxon>
        <taxon>Viridiplantae</taxon>
        <taxon>Streptophyta</taxon>
        <taxon>Embryophyta</taxon>
        <taxon>Tracheophyta</taxon>
        <taxon>Spermatophyta</taxon>
        <taxon>Magnoliopsida</taxon>
        <taxon>eudicotyledons</taxon>
        <taxon>Gunneridae</taxon>
        <taxon>Pentapetalae</taxon>
        <taxon>rosids</taxon>
        <taxon>malvids</taxon>
        <taxon>Myrtales</taxon>
        <taxon>Myrtaceae</taxon>
        <taxon>Myrtoideae</taxon>
        <taxon>Eucalypteae</taxon>
        <taxon>Eucalyptus</taxon>
    </lineage>
</organism>
<dbReference type="EMBL" id="JBJKBG010000006">
    <property type="protein sequence ID" value="KAL3734850.1"/>
    <property type="molecule type" value="Genomic_DNA"/>
</dbReference>
<name>A0ABD3KGS0_EUCGL</name>
<dbReference type="GO" id="GO:0005576">
    <property type="term" value="C:extracellular region"/>
    <property type="evidence" value="ECO:0007669"/>
    <property type="project" value="UniProtKB-SubCell"/>
</dbReference>
<dbReference type="GO" id="GO:0005179">
    <property type="term" value="F:hormone activity"/>
    <property type="evidence" value="ECO:0007669"/>
    <property type="project" value="UniProtKB-KW"/>
</dbReference>
<proteinExistence type="inferred from homology"/>
<evidence type="ECO:0000256" key="2">
    <source>
        <dbReference type="ARBA" id="ARBA00009178"/>
    </source>
</evidence>
<evidence type="ECO:0000256" key="3">
    <source>
        <dbReference type="ARBA" id="ARBA00022525"/>
    </source>
</evidence>
<keyword evidence="3" id="KW-0964">Secreted</keyword>
<gene>
    <name evidence="8" type="ORF">ACJRO7_024085</name>
</gene>
<comment type="similarity">
    <text evidence="2">Belongs to the plant rapid alkalinization factor (RALF) family.</text>
</comment>
<evidence type="ECO:0000313" key="8">
    <source>
        <dbReference type="EMBL" id="KAL3734850.1"/>
    </source>
</evidence>
<keyword evidence="5 7" id="KW-0732">Signal</keyword>
<feature type="signal peptide" evidence="7">
    <location>
        <begin position="1"/>
        <end position="31"/>
    </location>
</feature>
<dbReference type="PANTHER" id="PTHR33136:SF6">
    <property type="entry name" value="PROTEIN RALF-LIKE 34"/>
    <property type="match status" value="1"/>
</dbReference>
<protein>
    <submittedName>
        <fullName evidence="8">Uncharacterized protein</fullName>
    </submittedName>
</protein>
<evidence type="ECO:0000313" key="9">
    <source>
        <dbReference type="Proteomes" id="UP001634007"/>
    </source>
</evidence>
<reference evidence="8 9" key="1">
    <citation type="submission" date="2024-11" db="EMBL/GenBank/DDBJ databases">
        <title>Chromosome-level genome assembly of Eucalyptus globulus Labill. provides insights into its genome evolution.</title>
        <authorList>
            <person name="Li X."/>
        </authorList>
    </citation>
    <scope>NUCLEOTIDE SEQUENCE [LARGE SCALE GENOMIC DNA]</scope>
    <source>
        <strain evidence="8">CL2024</strain>
        <tissue evidence="8">Fresh tender leaves</tissue>
    </source>
</reference>
<dbReference type="GO" id="GO:0040008">
    <property type="term" value="P:regulation of growth"/>
    <property type="evidence" value="ECO:0007669"/>
    <property type="project" value="UniProtKB-ARBA"/>
</dbReference>
<comment type="subcellular location">
    <subcellularLocation>
        <location evidence="1">Secreted</location>
    </subcellularLocation>
</comment>
<dbReference type="Pfam" id="PF05498">
    <property type="entry name" value="RALF"/>
    <property type="match status" value="1"/>
</dbReference>